<dbReference type="Gene3D" id="2.170.130.10">
    <property type="entry name" value="TonB-dependent receptor, plug domain"/>
    <property type="match status" value="1"/>
</dbReference>
<dbReference type="NCBIfam" id="TIGR01783">
    <property type="entry name" value="TonB-siderophor"/>
    <property type="match status" value="1"/>
</dbReference>
<evidence type="ECO:0000256" key="9">
    <source>
        <dbReference type="ARBA" id="ARBA00023065"/>
    </source>
</evidence>
<dbReference type="GO" id="GO:0015891">
    <property type="term" value="P:siderophore transport"/>
    <property type="evidence" value="ECO:0007669"/>
    <property type="project" value="InterPro"/>
</dbReference>
<dbReference type="InterPro" id="IPR012910">
    <property type="entry name" value="Plug_dom"/>
</dbReference>
<dbReference type="Pfam" id="PF07715">
    <property type="entry name" value="Plug"/>
    <property type="match status" value="1"/>
</dbReference>
<comment type="similarity">
    <text evidence="2 14 16">Belongs to the TonB-dependent receptor family.</text>
</comment>
<evidence type="ECO:0000313" key="20">
    <source>
        <dbReference type="EMBL" id="TWH64643.1"/>
    </source>
</evidence>
<evidence type="ECO:0000256" key="6">
    <source>
        <dbReference type="ARBA" id="ARBA00022692"/>
    </source>
</evidence>
<evidence type="ECO:0000256" key="14">
    <source>
        <dbReference type="PROSITE-ProRule" id="PRU01360"/>
    </source>
</evidence>
<dbReference type="FunFam" id="2.170.130.10:FF:000001">
    <property type="entry name" value="Catecholate siderophore TonB-dependent receptor"/>
    <property type="match status" value="1"/>
</dbReference>
<keyword evidence="12 20" id="KW-0675">Receptor</keyword>
<dbReference type="Proteomes" id="UP000319627">
    <property type="component" value="Unassembled WGS sequence"/>
</dbReference>
<gene>
    <name evidence="20" type="ORF">LX59_02314</name>
</gene>
<evidence type="ECO:0000256" key="17">
    <source>
        <dbReference type="SAM" id="SignalP"/>
    </source>
</evidence>
<dbReference type="SUPFAM" id="SSF56935">
    <property type="entry name" value="Porins"/>
    <property type="match status" value="1"/>
</dbReference>
<feature type="domain" description="TonB-dependent receptor plug" evidence="19">
    <location>
        <begin position="76"/>
        <end position="174"/>
    </location>
</feature>
<dbReference type="GO" id="GO:0015344">
    <property type="term" value="F:siderophore uptake transmembrane transporter activity"/>
    <property type="evidence" value="ECO:0007669"/>
    <property type="project" value="TreeGrafter"/>
</dbReference>
<evidence type="ECO:0000259" key="18">
    <source>
        <dbReference type="Pfam" id="PF00593"/>
    </source>
</evidence>
<reference evidence="20 21" key="1">
    <citation type="submission" date="2019-07" db="EMBL/GenBank/DDBJ databases">
        <title>Genomic Encyclopedia of Type Strains, Phase I: the one thousand microbial genomes (KMG-I) project.</title>
        <authorList>
            <person name="Kyrpides N."/>
        </authorList>
    </citation>
    <scope>NUCLEOTIDE SEQUENCE [LARGE SCALE GENOMIC DNA]</scope>
    <source>
        <strain evidence="20 21">DSM 375</strain>
    </source>
</reference>
<feature type="short sequence motif" description="TonB C-terminal box" evidence="15">
    <location>
        <begin position="726"/>
        <end position="743"/>
    </location>
</feature>
<dbReference type="Pfam" id="PF00593">
    <property type="entry name" value="TonB_dep_Rec_b-barrel"/>
    <property type="match status" value="1"/>
</dbReference>
<dbReference type="AlphaFoldDB" id="A0A562I1V4"/>
<dbReference type="InterPro" id="IPR000531">
    <property type="entry name" value="Beta-barrel_TonB"/>
</dbReference>
<dbReference type="GO" id="GO:0038023">
    <property type="term" value="F:signaling receptor activity"/>
    <property type="evidence" value="ECO:0007669"/>
    <property type="project" value="InterPro"/>
</dbReference>
<feature type="domain" description="TonB-dependent receptor-like beta-barrel" evidence="18">
    <location>
        <begin position="251"/>
        <end position="711"/>
    </location>
</feature>
<dbReference type="InterPro" id="IPR039426">
    <property type="entry name" value="TonB-dep_rcpt-like"/>
</dbReference>
<protein>
    <submittedName>
        <fullName evidence="20">Catecholate siderophore receptor</fullName>
    </submittedName>
</protein>
<keyword evidence="6 14" id="KW-0812">Transmembrane</keyword>
<dbReference type="CDD" id="cd01347">
    <property type="entry name" value="ligand_gated_channel"/>
    <property type="match status" value="1"/>
</dbReference>
<evidence type="ECO:0000256" key="2">
    <source>
        <dbReference type="ARBA" id="ARBA00009810"/>
    </source>
</evidence>
<accession>A0A562I1V4</accession>
<sequence length="743" mass="81482">MGPFTKTPHSPKSLIASMIGVTLSLSPVAQAQSTNAESQEEDSTDSLSLDALSVTAEDKTSYKVNESANKKYTAPLRETPRTITVISEDVIKDTGSLTLVDALRTVSGITFGAGEGGNPAGDRPIIRGFNAESDSFIDGLRDVASQTREIFNVEQIEVSKGPGSAYTGAGSTGGSINMITKAPKDRNFTDVSFTMGSDQTHRKTLDSNYVLTDDIAVRLNLMKHDANVAGRDGVDVNRWGVAPSITFGMNSPTKLTLSYYHLRNDDMPDYGIPLQASRFTGDVRKPVGGDKDRFYGLNSRDYRHATTDSGFMDFEHSFNENLSVSNKFRYVRTTLDYVVSNPDDSQGNVPNGYVYRSAKSRDSTSDGWVNQTAVMAKLNTWGIGHTINAGYEISYQDTHNRPYSVTSRVSGSTCNAALLASHDCTSLTSPTYKDSWNGTITPGIAYTDTRVETQGIYAFDTVKFNDQWSLNLGVRYDDFENETSGYASGRGGTGPFDREKNTTFWSYQLGIVFNPLPNGSIYAGWATSRNPVGETAGEGSSENTAANESLDPERNQNFELGTKWDFFDGRLGVNAAVFRTKKDNARQTDEDGRTRNIGKTVVDGFELGVSGNLTDNWQIFANYTYLDHEIESAGATGNDGNDIPSTAENSGSIWTTYKLTPSFTVGGGVNYVDSRYGNDANTIWVPSYTRWDGMASYKLSKNVDFQLNVQNMFNKRYYDQVYASHYAHVAPGRTALLSTNFHF</sequence>
<comment type="caution">
    <text evidence="20">The sequence shown here is derived from an EMBL/GenBank/DDBJ whole genome shotgun (WGS) entry which is preliminary data.</text>
</comment>
<dbReference type="InterPro" id="IPR010105">
    <property type="entry name" value="TonB_sidphr_rcpt"/>
</dbReference>
<evidence type="ECO:0000256" key="13">
    <source>
        <dbReference type="ARBA" id="ARBA00023237"/>
    </source>
</evidence>
<keyword evidence="10 16" id="KW-0798">TonB box</keyword>
<evidence type="ECO:0000259" key="19">
    <source>
        <dbReference type="Pfam" id="PF07715"/>
    </source>
</evidence>
<keyword evidence="11 14" id="KW-0472">Membrane</keyword>
<evidence type="ECO:0000313" key="21">
    <source>
        <dbReference type="Proteomes" id="UP000319627"/>
    </source>
</evidence>
<dbReference type="PROSITE" id="PS01156">
    <property type="entry name" value="TONB_DEPENDENT_REC_2"/>
    <property type="match status" value="1"/>
</dbReference>
<evidence type="ECO:0000256" key="16">
    <source>
        <dbReference type="RuleBase" id="RU003357"/>
    </source>
</evidence>
<evidence type="ECO:0000256" key="8">
    <source>
        <dbReference type="ARBA" id="ARBA00023004"/>
    </source>
</evidence>
<dbReference type="EMBL" id="VLKG01000008">
    <property type="protein sequence ID" value="TWH64643.1"/>
    <property type="molecule type" value="Genomic_DNA"/>
</dbReference>
<dbReference type="InterPro" id="IPR036942">
    <property type="entry name" value="Beta-barrel_TonB_sf"/>
</dbReference>
<keyword evidence="21" id="KW-1185">Reference proteome</keyword>
<keyword evidence="9" id="KW-0406">Ion transport</keyword>
<feature type="chain" id="PRO_5022154837" evidence="17">
    <location>
        <begin position="32"/>
        <end position="743"/>
    </location>
</feature>
<feature type="signal peptide" evidence="17">
    <location>
        <begin position="1"/>
        <end position="31"/>
    </location>
</feature>
<dbReference type="GO" id="GO:0009279">
    <property type="term" value="C:cell outer membrane"/>
    <property type="evidence" value="ECO:0007669"/>
    <property type="project" value="UniProtKB-SubCell"/>
</dbReference>
<keyword evidence="4 14" id="KW-1134">Transmembrane beta strand</keyword>
<proteinExistence type="inferred from homology"/>
<dbReference type="Gene3D" id="2.40.170.20">
    <property type="entry name" value="TonB-dependent receptor, beta-barrel domain"/>
    <property type="match status" value="1"/>
</dbReference>
<evidence type="ECO:0000256" key="10">
    <source>
        <dbReference type="ARBA" id="ARBA00023077"/>
    </source>
</evidence>
<evidence type="ECO:0000256" key="3">
    <source>
        <dbReference type="ARBA" id="ARBA00022448"/>
    </source>
</evidence>
<dbReference type="PROSITE" id="PS52016">
    <property type="entry name" value="TONB_DEPENDENT_REC_3"/>
    <property type="match status" value="1"/>
</dbReference>
<evidence type="ECO:0000256" key="7">
    <source>
        <dbReference type="ARBA" id="ARBA00022729"/>
    </source>
</evidence>
<keyword evidence="7 17" id="KW-0732">Signal</keyword>
<keyword evidence="8" id="KW-0408">Iron</keyword>
<evidence type="ECO:0000256" key="12">
    <source>
        <dbReference type="ARBA" id="ARBA00023170"/>
    </source>
</evidence>
<evidence type="ECO:0000256" key="5">
    <source>
        <dbReference type="ARBA" id="ARBA00022496"/>
    </source>
</evidence>
<dbReference type="RefSeq" id="WP_144572011.1">
    <property type="nucleotide sequence ID" value="NZ_VLKG01000008.1"/>
</dbReference>
<evidence type="ECO:0000256" key="15">
    <source>
        <dbReference type="PROSITE-ProRule" id="PRU10144"/>
    </source>
</evidence>
<evidence type="ECO:0000256" key="11">
    <source>
        <dbReference type="ARBA" id="ARBA00023136"/>
    </source>
</evidence>
<keyword evidence="3 14" id="KW-0813">Transport</keyword>
<dbReference type="PANTHER" id="PTHR32552:SF89">
    <property type="entry name" value="CATECHOLATE SIDEROPHORE RECEPTOR FIU"/>
    <property type="match status" value="1"/>
</dbReference>
<keyword evidence="13 14" id="KW-0998">Cell outer membrane</keyword>
<keyword evidence="5" id="KW-0410">Iron transport</keyword>
<name>A0A562I1V4_9GAMM</name>
<dbReference type="InterPro" id="IPR037066">
    <property type="entry name" value="Plug_dom_sf"/>
</dbReference>
<evidence type="ECO:0000256" key="1">
    <source>
        <dbReference type="ARBA" id="ARBA00004571"/>
    </source>
</evidence>
<organism evidence="20 21">
    <name type="scientific">Azomonas agilis</name>
    <dbReference type="NCBI Taxonomy" id="116849"/>
    <lineage>
        <taxon>Bacteria</taxon>
        <taxon>Pseudomonadati</taxon>
        <taxon>Pseudomonadota</taxon>
        <taxon>Gammaproteobacteria</taxon>
        <taxon>Pseudomonadales</taxon>
        <taxon>Pseudomonadaceae</taxon>
        <taxon>Azomonas</taxon>
    </lineage>
</organism>
<dbReference type="InterPro" id="IPR010917">
    <property type="entry name" value="TonB_rcpt_CS"/>
</dbReference>
<dbReference type="OrthoDB" id="9790771at2"/>
<evidence type="ECO:0000256" key="4">
    <source>
        <dbReference type="ARBA" id="ARBA00022452"/>
    </source>
</evidence>
<comment type="subcellular location">
    <subcellularLocation>
        <location evidence="1 14">Cell outer membrane</location>
        <topology evidence="1 14">Multi-pass membrane protein</topology>
    </subcellularLocation>
</comment>
<dbReference type="PANTHER" id="PTHR32552">
    <property type="entry name" value="FERRICHROME IRON RECEPTOR-RELATED"/>
    <property type="match status" value="1"/>
</dbReference>